<sequence length="528" mass="59021">MNRGSPLRQAKIALKKAIVNAVIRFLPGLVRNVVARSKAAQDDVRILTHAITFSRDPVLSLNFYSGDGCFAKSVIWRSLVKLEETEPRVFGLLIENRSSVHSDELRLKLELKHVLRNESILTKESFDGLLLPYLKLVRLAEEPKGLASMFATVVIARAPVERIEETLGQLGTDTLQLTEFQKVKFLSRLANNGFHDSFISWSKELNSGMTQAGKLKVSLMRAHLFGRDSDSFRVLEEQFANLGFDISRQYTQGVRPLYDRIPVDKNYLAAKFDRERLDSLRDFILDSVAAGNALSYIRVGDGECYGMADDALVDEKGITRQEIHWWGEQLEDHQRLELQAQFKSSLESADILGVPTVLRLIKDFNLAKTDSYPPNSLISRILCVMQGVGPYLENRMVVEDQSNLYLFNREFVNDLFNNAKKVCVISGVNSKLVSELAPSNKNLTTIEIPTHRLLRDKDVGSSIEGILPHVYKRYLDEISALSEPGVVFLISAGFIGKIFIAEAAKRGAVALDVGQSLVNSVSAEGYAV</sequence>
<comment type="caution">
    <text evidence="2">The sequence shown here is derived from an EMBL/GenBank/DDBJ whole genome shotgun (WGS) entry which is preliminary data.</text>
</comment>
<protein>
    <recommendedName>
        <fullName evidence="1">GT-D fold-like domain-containing protein</fullName>
    </recommendedName>
</protein>
<proteinExistence type="predicted"/>
<dbReference type="EMBL" id="JAYDCJ010000003">
    <property type="protein sequence ID" value="MEA1081453.1"/>
    <property type="molecule type" value="Genomic_DNA"/>
</dbReference>
<evidence type="ECO:0000313" key="2">
    <source>
        <dbReference type="EMBL" id="MEA1081453.1"/>
    </source>
</evidence>
<dbReference type="InterPro" id="IPR055171">
    <property type="entry name" value="GT-D-like"/>
</dbReference>
<evidence type="ECO:0000313" key="3">
    <source>
        <dbReference type="Proteomes" id="UP001305746"/>
    </source>
</evidence>
<organism evidence="2 3">
    <name type="scientific">Marinobacter qingdaonensis</name>
    <dbReference type="NCBI Taxonomy" id="3108486"/>
    <lineage>
        <taxon>Bacteria</taxon>
        <taxon>Pseudomonadati</taxon>
        <taxon>Pseudomonadota</taxon>
        <taxon>Gammaproteobacteria</taxon>
        <taxon>Pseudomonadales</taxon>
        <taxon>Marinobacteraceae</taxon>
        <taxon>Marinobacter</taxon>
    </lineage>
</organism>
<evidence type="ECO:0000259" key="1">
    <source>
        <dbReference type="Pfam" id="PF22882"/>
    </source>
</evidence>
<name>A0ABU5P074_9GAMM</name>
<dbReference type="Proteomes" id="UP001305746">
    <property type="component" value="Unassembled WGS sequence"/>
</dbReference>
<feature type="domain" description="GT-D fold-like" evidence="1">
    <location>
        <begin position="283"/>
        <end position="516"/>
    </location>
</feature>
<accession>A0ABU5P074</accession>
<dbReference type="Pfam" id="PF22882">
    <property type="entry name" value="GT-D-like"/>
    <property type="match status" value="1"/>
</dbReference>
<gene>
    <name evidence="2" type="ORF">U5822_12275</name>
</gene>
<keyword evidence="3" id="KW-1185">Reference proteome</keyword>
<dbReference type="RefSeq" id="WP_322855910.1">
    <property type="nucleotide sequence ID" value="NZ_JAYDCJ010000003.1"/>
</dbReference>
<reference evidence="2 3" key="1">
    <citation type="submission" date="2023-12" db="EMBL/GenBank/DDBJ databases">
        <title>Marinobacter qingdaonensis sp. nov., isolated from the intertidal sediment of Qingdao, PR China.</title>
        <authorList>
            <person name="Li Y."/>
        </authorList>
    </citation>
    <scope>NUCLEOTIDE SEQUENCE [LARGE SCALE GENOMIC DNA]</scope>
    <source>
        <strain evidence="2 3">ASW11-75</strain>
    </source>
</reference>